<evidence type="ECO:0000259" key="9">
    <source>
        <dbReference type="Pfam" id="PF00593"/>
    </source>
</evidence>
<sequence length="378" mass="43340">VSGAKQIQMLGLDGVYAQITQENMPLIRGLSSAYGLNYVPGTWIESIQIIKGVGSVINGFESLAGQINLEYFKPKSAPKLFWNMYYNSEGKLENNLQFAKKEGNWKSNLFTHVSYFDKEVYNSEDGFLDMPKTKQVNILNRWEYKDKNYHIGFTARGLIEDRVGGTIQKVSNPYLVDIHNNLLEFTSKTGIILPNLPGKSMGLQTSFRRHNQTAIFGENNYMGLQESAYLNLIRQTYISNTNHMLKYGISYYADRYTESFSGYDFNAPFSDKVRVDLMSGIFSEYAFKWGESFNLVAGIRADYYNNTEEINHLPRINMKYNPTENTAIRFSAGRAFRIANIFVENASFLASTRKITLENLNPEIAWNYGTNLTYCFRF</sequence>
<keyword evidence="8" id="KW-0998">Cell outer membrane</keyword>
<dbReference type="GO" id="GO:0015344">
    <property type="term" value="F:siderophore uptake transmembrane transporter activity"/>
    <property type="evidence" value="ECO:0007669"/>
    <property type="project" value="TreeGrafter"/>
</dbReference>
<feature type="non-terminal residue" evidence="10">
    <location>
        <position position="378"/>
    </location>
</feature>
<accession>A0A382MT19</accession>
<dbReference type="InterPro" id="IPR036942">
    <property type="entry name" value="Beta-barrel_TonB_sf"/>
</dbReference>
<feature type="domain" description="TonB-dependent receptor-like beta-barrel" evidence="9">
    <location>
        <begin position="88"/>
        <end position="368"/>
    </location>
</feature>
<dbReference type="Gene3D" id="2.40.170.20">
    <property type="entry name" value="TonB-dependent receptor, beta-barrel domain"/>
    <property type="match status" value="1"/>
</dbReference>
<evidence type="ECO:0000256" key="5">
    <source>
        <dbReference type="ARBA" id="ARBA00023077"/>
    </source>
</evidence>
<gene>
    <name evidence="10" type="ORF">METZ01_LOCUS304554</name>
</gene>
<dbReference type="PANTHER" id="PTHR30069:SF29">
    <property type="entry name" value="HEMOGLOBIN AND HEMOGLOBIN-HAPTOGLOBIN-BINDING PROTEIN 1-RELATED"/>
    <property type="match status" value="1"/>
</dbReference>
<dbReference type="Pfam" id="PF00593">
    <property type="entry name" value="TonB_dep_Rec_b-barrel"/>
    <property type="match status" value="1"/>
</dbReference>
<organism evidence="10">
    <name type="scientific">marine metagenome</name>
    <dbReference type="NCBI Taxonomy" id="408172"/>
    <lineage>
        <taxon>unclassified sequences</taxon>
        <taxon>metagenomes</taxon>
        <taxon>ecological metagenomes</taxon>
    </lineage>
</organism>
<keyword evidence="4" id="KW-0732">Signal</keyword>
<evidence type="ECO:0000256" key="6">
    <source>
        <dbReference type="ARBA" id="ARBA00023136"/>
    </source>
</evidence>
<dbReference type="SUPFAM" id="SSF56935">
    <property type="entry name" value="Porins"/>
    <property type="match status" value="1"/>
</dbReference>
<dbReference type="Gene3D" id="2.170.130.10">
    <property type="entry name" value="TonB-dependent receptor, plug domain"/>
    <property type="match status" value="1"/>
</dbReference>
<keyword evidence="2" id="KW-0813">Transport</keyword>
<keyword evidence="3" id="KW-0812">Transmembrane</keyword>
<evidence type="ECO:0000256" key="2">
    <source>
        <dbReference type="ARBA" id="ARBA00022448"/>
    </source>
</evidence>
<dbReference type="GO" id="GO:0009279">
    <property type="term" value="C:cell outer membrane"/>
    <property type="evidence" value="ECO:0007669"/>
    <property type="project" value="UniProtKB-SubCell"/>
</dbReference>
<keyword evidence="7" id="KW-0675">Receptor</keyword>
<dbReference type="InterPro" id="IPR039426">
    <property type="entry name" value="TonB-dep_rcpt-like"/>
</dbReference>
<name>A0A382MT19_9ZZZZ</name>
<proteinExistence type="predicted"/>
<keyword evidence="5" id="KW-0798">TonB box</keyword>
<evidence type="ECO:0000313" key="10">
    <source>
        <dbReference type="EMBL" id="SVC51700.1"/>
    </source>
</evidence>
<dbReference type="PANTHER" id="PTHR30069">
    <property type="entry name" value="TONB-DEPENDENT OUTER MEMBRANE RECEPTOR"/>
    <property type="match status" value="1"/>
</dbReference>
<feature type="non-terminal residue" evidence="10">
    <location>
        <position position="1"/>
    </location>
</feature>
<keyword evidence="6" id="KW-0472">Membrane</keyword>
<dbReference type="AlphaFoldDB" id="A0A382MT19"/>
<evidence type="ECO:0000256" key="4">
    <source>
        <dbReference type="ARBA" id="ARBA00022729"/>
    </source>
</evidence>
<comment type="subcellular location">
    <subcellularLocation>
        <location evidence="1">Cell outer membrane</location>
        <topology evidence="1">Multi-pass membrane protein</topology>
    </subcellularLocation>
</comment>
<reference evidence="10" key="1">
    <citation type="submission" date="2018-05" db="EMBL/GenBank/DDBJ databases">
        <authorList>
            <person name="Lanie J.A."/>
            <person name="Ng W.-L."/>
            <person name="Kazmierczak K.M."/>
            <person name="Andrzejewski T.M."/>
            <person name="Davidsen T.M."/>
            <person name="Wayne K.J."/>
            <person name="Tettelin H."/>
            <person name="Glass J.I."/>
            <person name="Rusch D."/>
            <person name="Podicherti R."/>
            <person name="Tsui H.-C.T."/>
            <person name="Winkler M.E."/>
        </authorList>
    </citation>
    <scope>NUCLEOTIDE SEQUENCE</scope>
</reference>
<evidence type="ECO:0000256" key="1">
    <source>
        <dbReference type="ARBA" id="ARBA00004571"/>
    </source>
</evidence>
<dbReference type="GO" id="GO:0044718">
    <property type="term" value="P:siderophore transmembrane transport"/>
    <property type="evidence" value="ECO:0007669"/>
    <property type="project" value="TreeGrafter"/>
</dbReference>
<evidence type="ECO:0000256" key="7">
    <source>
        <dbReference type="ARBA" id="ARBA00023170"/>
    </source>
</evidence>
<dbReference type="InterPro" id="IPR000531">
    <property type="entry name" value="Beta-barrel_TonB"/>
</dbReference>
<evidence type="ECO:0000256" key="3">
    <source>
        <dbReference type="ARBA" id="ARBA00022692"/>
    </source>
</evidence>
<dbReference type="InterPro" id="IPR037066">
    <property type="entry name" value="Plug_dom_sf"/>
</dbReference>
<evidence type="ECO:0000256" key="8">
    <source>
        <dbReference type="ARBA" id="ARBA00023237"/>
    </source>
</evidence>
<protein>
    <recommendedName>
        <fullName evidence="9">TonB-dependent receptor-like beta-barrel domain-containing protein</fullName>
    </recommendedName>
</protein>
<dbReference type="EMBL" id="UINC01095536">
    <property type="protein sequence ID" value="SVC51700.1"/>
    <property type="molecule type" value="Genomic_DNA"/>
</dbReference>